<dbReference type="PATRIC" id="fig|1280949.3.peg.2140"/>
<dbReference type="eggNOG" id="COG0154">
    <property type="taxonomic scope" value="Bacteria"/>
</dbReference>
<dbReference type="SUPFAM" id="SSF75304">
    <property type="entry name" value="Amidase signature (AS) enzymes"/>
    <property type="match status" value="1"/>
</dbReference>
<feature type="domain" description="Amidase" evidence="2">
    <location>
        <begin position="32"/>
        <end position="459"/>
    </location>
</feature>
<evidence type="ECO:0000259" key="2">
    <source>
        <dbReference type="Pfam" id="PF01425"/>
    </source>
</evidence>
<dbReference type="InterPro" id="IPR023631">
    <property type="entry name" value="Amidase_dom"/>
</dbReference>
<reference evidence="3 4" key="1">
    <citation type="journal article" date="2014" name="Antonie Van Leeuwenhoek">
        <title>Hyphomonas beringensis sp. nov. and Hyphomonas chukchiensis sp. nov., isolated from surface seawater of the Bering Sea and Chukchi Sea.</title>
        <authorList>
            <person name="Li C."/>
            <person name="Lai Q."/>
            <person name="Li G."/>
            <person name="Dong C."/>
            <person name="Wang J."/>
            <person name="Liao Y."/>
            <person name="Shao Z."/>
        </authorList>
    </citation>
    <scope>NUCLEOTIDE SEQUENCE [LARGE SCALE GENOMIC DNA]</scope>
    <source>
        <strain evidence="3 4">MHS-3</strain>
    </source>
</reference>
<name>A0A069E7L9_9PROT</name>
<gene>
    <name evidence="3" type="ORF">HAD_10470</name>
</gene>
<sequence>MTGIASDDLIVEGRIADVQAAILAGETSCTAVVEAYIERIETFDQASHMNAITFKQYDRAREYARLFDVSDARPPLFCTPILVKDNIDVAGIPTTAGSKMLIDNIPPDNAMIIDRLEAAGAIVLAKTNMAEWAFSPKRTESTTAGVTANAYNLDYTPAGSSGGTASGVASSFAIAGLGTDTGNSIRGPSSHLSLVGMRSTHGLISLDGIVPLVLGSDVVGPITRTVEDNARMLSVLVGDGADYTTALDIDGLKGARIGVVRELASVEDTDPQVLALFDVALEDMKKAGAIIVDPAPIPNIEEDLEASWGCRSFRKDVHKYLTQPGMHVKINDPMQAFEAGVYASYTKGAWEWFGKSGVDDPTRADGTPCGDLSQNEVRQRIRNHLLTALVDGQLDALIYPSWRYPPARLDRVEEDYKGDNSQLLAPPSGLPALTVPMGFTHEGLPAGIQFLGRTKGEADLYKLGYGYEQATHHRRPPSACCQPGTLTKARD</sequence>
<evidence type="ECO:0000313" key="3">
    <source>
        <dbReference type="EMBL" id="KCZ86103.1"/>
    </source>
</evidence>
<dbReference type="Proteomes" id="UP000027446">
    <property type="component" value="Unassembled WGS sequence"/>
</dbReference>
<organism evidence="3 4">
    <name type="scientific">Hyphomonas adhaerens MHS-3</name>
    <dbReference type="NCBI Taxonomy" id="1280949"/>
    <lineage>
        <taxon>Bacteria</taxon>
        <taxon>Pseudomonadati</taxon>
        <taxon>Pseudomonadota</taxon>
        <taxon>Alphaproteobacteria</taxon>
        <taxon>Hyphomonadales</taxon>
        <taxon>Hyphomonadaceae</taxon>
        <taxon>Hyphomonas</taxon>
    </lineage>
</organism>
<dbReference type="STRING" id="1280949.HAD_10470"/>
<feature type="region of interest" description="Disordered" evidence="1">
    <location>
        <begin position="472"/>
        <end position="491"/>
    </location>
</feature>
<dbReference type="PANTHER" id="PTHR42678">
    <property type="entry name" value="AMIDASE"/>
    <property type="match status" value="1"/>
</dbReference>
<dbReference type="EMBL" id="ARYH01000001">
    <property type="protein sequence ID" value="KCZ86103.1"/>
    <property type="molecule type" value="Genomic_DNA"/>
</dbReference>
<protein>
    <submittedName>
        <fullName evidence="3">Amidase</fullName>
    </submittedName>
</protein>
<evidence type="ECO:0000313" key="4">
    <source>
        <dbReference type="Proteomes" id="UP000027446"/>
    </source>
</evidence>
<evidence type="ECO:0000256" key="1">
    <source>
        <dbReference type="SAM" id="MobiDB-lite"/>
    </source>
</evidence>
<comment type="caution">
    <text evidence="3">The sequence shown here is derived from an EMBL/GenBank/DDBJ whole genome shotgun (WGS) entry which is preliminary data.</text>
</comment>
<dbReference type="InterPro" id="IPR036928">
    <property type="entry name" value="AS_sf"/>
</dbReference>
<dbReference type="Gene3D" id="3.90.1300.10">
    <property type="entry name" value="Amidase signature (AS) domain"/>
    <property type="match status" value="1"/>
</dbReference>
<proteinExistence type="predicted"/>
<dbReference type="AlphaFoldDB" id="A0A069E7L9"/>
<keyword evidence="4" id="KW-1185">Reference proteome</keyword>
<dbReference type="PANTHER" id="PTHR42678:SF34">
    <property type="entry name" value="OS04G0183300 PROTEIN"/>
    <property type="match status" value="1"/>
</dbReference>
<dbReference type="Pfam" id="PF01425">
    <property type="entry name" value="Amidase"/>
    <property type="match status" value="1"/>
</dbReference>
<accession>A0A069E7L9</accession>